<evidence type="ECO:0000256" key="2">
    <source>
        <dbReference type="ARBA" id="ARBA00022527"/>
    </source>
</evidence>
<dbReference type="Gene3D" id="1.10.510.10">
    <property type="entry name" value="Transferase(Phosphotransferase) domain 1"/>
    <property type="match status" value="1"/>
</dbReference>
<keyword evidence="4 8" id="KW-0547">Nucleotide-binding</keyword>
<dbReference type="EMBL" id="CADCUR010000059">
    <property type="protein sequence ID" value="CAA9387789.1"/>
    <property type="molecule type" value="Genomic_DNA"/>
</dbReference>
<dbReference type="Pfam" id="PF00069">
    <property type="entry name" value="Pkinase"/>
    <property type="match status" value="1"/>
</dbReference>
<dbReference type="InterPro" id="IPR019734">
    <property type="entry name" value="TPR_rpt"/>
</dbReference>
<evidence type="ECO:0000313" key="11">
    <source>
        <dbReference type="EMBL" id="CAA9387789.1"/>
    </source>
</evidence>
<evidence type="ECO:0000256" key="5">
    <source>
        <dbReference type="ARBA" id="ARBA00022777"/>
    </source>
</evidence>
<evidence type="ECO:0000256" key="3">
    <source>
        <dbReference type="ARBA" id="ARBA00022679"/>
    </source>
</evidence>
<dbReference type="CDD" id="cd14014">
    <property type="entry name" value="STKc_PknB_like"/>
    <property type="match status" value="1"/>
</dbReference>
<dbReference type="InterPro" id="IPR011990">
    <property type="entry name" value="TPR-like_helical_dom_sf"/>
</dbReference>
<dbReference type="InterPro" id="IPR000719">
    <property type="entry name" value="Prot_kinase_dom"/>
</dbReference>
<proteinExistence type="predicted"/>
<dbReference type="PANTHER" id="PTHR43289">
    <property type="entry name" value="MITOGEN-ACTIVATED PROTEIN KINASE KINASE KINASE 20-RELATED"/>
    <property type="match status" value="1"/>
</dbReference>
<evidence type="ECO:0000256" key="8">
    <source>
        <dbReference type="PROSITE-ProRule" id="PRU10141"/>
    </source>
</evidence>
<dbReference type="Pfam" id="PF13432">
    <property type="entry name" value="TPR_16"/>
    <property type="match status" value="1"/>
</dbReference>
<dbReference type="PROSITE" id="PS50011">
    <property type="entry name" value="PROTEIN_KINASE_DOM"/>
    <property type="match status" value="1"/>
</dbReference>
<evidence type="ECO:0000256" key="6">
    <source>
        <dbReference type="ARBA" id="ARBA00022840"/>
    </source>
</evidence>
<sequence length="904" mass="102169">MDTNRLKQVEEILHAALEIPPEKRESFFNESCGEDIELRREVESLLAFEEDSDDFLDVSPESLAAEMFAEREPQTSLINREIGHYKIKELLGKGGMGEVFLADDTELERLVALKVLPVEVANDSERIRRFVREAKAVSALNHPNIITIYEIGKTNDTHFIATEYIEGETLHSRLSGERMNLKSVLDVAIQTAGALDAAHRAGIVHRDIKPENIMIRPDGFVKILDFGIAKLVERHSESVEAKAATAATKGLTRDGMIIGTASYMSPEQARSKQIDARTDIFSFGVVLYETLAGKQPFEGESAIDTISSIISKEPPPLSQFASDIPRELNHIVEKSLRKDREERYQTAKDLLIDLKDIRQDLEFQNKLERTASPSREESKIQILSATTSDAPHTTSSAEYIANEIKTHKPAVTVGLAVLLLAAIGLGYLFFANRFANATQIESIAVLPFENQNLDTEYLSDGLTESIINNLTKLPNLRVINRNSVFRYKGKATDSTAVGQELNVRAVLTGRIVQRGDNLIISAELTDLQDNKQIWGQQYNRRETDAFTLQQEVSRDISETLRKQLTGEQQQRLAKRDTDSPEAYQLYLKGRYHWNKRTAADVRKSVAYFQQAIDKDPSYALAYAGLADAYILIPSYTSDSSKEAYLNDSPDDAYPKAKAAAMKALEIDENLAEAHAALATVMYEYEGNFAESEREFKRAIEINPNYATAHQWYAECLLRMGRNEEAVAEIKRAQELDPLSLIINSIVGVAYMENRQYDQAMEQLRKTIEMDANFSRAHMFLAQAYERTEVFEEAISEHEKRFILDGTPPQEAAQKAAVLREAHRKLGARGYWRKQIEMYESGQTSWTLTRVASFYAQLGENDQAFALLEKAYDKRQIRNLKSPIFDPIRSDPRFQDLLRRLGLPQ</sequence>
<evidence type="ECO:0000256" key="4">
    <source>
        <dbReference type="ARBA" id="ARBA00022741"/>
    </source>
</evidence>
<feature type="domain" description="Protein kinase" evidence="10">
    <location>
        <begin position="85"/>
        <end position="363"/>
    </location>
</feature>
<feature type="transmembrane region" description="Helical" evidence="9">
    <location>
        <begin position="410"/>
        <end position="430"/>
    </location>
</feature>
<gene>
    <name evidence="11" type="ORF">AVDCRST_MAG74-780</name>
</gene>
<keyword evidence="9" id="KW-1133">Transmembrane helix</keyword>
<dbReference type="SMART" id="SM00220">
    <property type="entry name" value="S_TKc"/>
    <property type="match status" value="1"/>
</dbReference>
<dbReference type="InterPro" id="IPR017441">
    <property type="entry name" value="Protein_kinase_ATP_BS"/>
</dbReference>
<feature type="repeat" description="TPR" evidence="7">
    <location>
        <begin position="740"/>
        <end position="773"/>
    </location>
</feature>
<name>A0A6J4NL72_9BACT</name>
<dbReference type="SUPFAM" id="SSF48452">
    <property type="entry name" value="TPR-like"/>
    <property type="match status" value="1"/>
</dbReference>
<dbReference type="PROSITE" id="PS00108">
    <property type="entry name" value="PROTEIN_KINASE_ST"/>
    <property type="match status" value="1"/>
</dbReference>
<dbReference type="Gene3D" id="3.30.200.20">
    <property type="entry name" value="Phosphorylase Kinase, domain 1"/>
    <property type="match status" value="1"/>
</dbReference>
<evidence type="ECO:0000256" key="9">
    <source>
        <dbReference type="SAM" id="Phobius"/>
    </source>
</evidence>
<dbReference type="GO" id="GO:0004674">
    <property type="term" value="F:protein serine/threonine kinase activity"/>
    <property type="evidence" value="ECO:0007669"/>
    <property type="project" value="UniProtKB-KW"/>
</dbReference>
<dbReference type="EC" id="2.7.11.1" evidence="1"/>
<protein>
    <recommendedName>
        <fullName evidence="1">non-specific serine/threonine protein kinase</fullName>
        <ecNumber evidence="1">2.7.11.1</ecNumber>
    </recommendedName>
</protein>
<keyword evidence="7" id="KW-0802">TPR repeat</keyword>
<dbReference type="Gene3D" id="3.40.50.10070">
    <property type="entry name" value="TolB, N-terminal domain"/>
    <property type="match status" value="1"/>
</dbReference>
<keyword evidence="3" id="KW-0808">Transferase</keyword>
<keyword evidence="2 11" id="KW-0723">Serine/threonine-protein kinase</keyword>
<dbReference type="Gene3D" id="1.25.40.10">
    <property type="entry name" value="Tetratricopeptide repeat domain"/>
    <property type="match status" value="3"/>
</dbReference>
<reference evidence="11" key="1">
    <citation type="submission" date="2020-02" db="EMBL/GenBank/DDBJ databases">
        <authorList>
            <person name="Meier V. D."/>
        </authorList>
    </citation>
    <scope>NUCLEOTIDE SEQUENCE</scope>
    <source>
        <strain evidence="11">AVDCRST_MAG74</strain>
    </source>
</reference>
<keyword evidence="6 8" id="KW-0067">ATP-binding</keyword>
<keyword evidence="9" id="KW-0812">Transmembrane</keyword>
<dbReference type="FunFam" id="1.10.510.10:FF:000021">
    <property type="entry name" value="Serine/threonine protein kinase"/>
    <property type="match status" value="1"/>
</dbReference>
<dbReference type="Pfam" id="PF14559">
    <property type="entry name" value="TPR_19"/>
    <property type="match status" value="1"/>
</dbReference>
<dbReference type="InterPro" id="IPR008271">
    <property type="entry name" value="Ser/Thr_kinase_AS"/>
</dbReference>
<dbReference type="AlphaFoldDB" id="A0A6J4NL72"/>
<keyword evidence="9" id="KW-0472">Membrane</keyword>
<evidence type="ECO:0000259" key="10">
    <source>
        <dbReference type="PROSITE" id="PS50011"/>
    </source>
</evidence>
<dbReference type="InterPro" id="IPR011009">
    <property type="entry name" value="Kinase-like_dom_sf"/>
</dbReference>
<dbReference type="PROSITE" id="PS50005">
    <property type="entry name" value="TPR"/>
    <property type="match status" value="1"/>
</dbReference>
<dbReference type="GO" id="GO:0005524">
    <property type="term" value="F:ATP binding"/>
    <property type="evidence" value="ECO:0007669"/>
    <property type="project" value="UniProtKB-UniRule"/>
</dbReference>
<evidence type="ECO:0000256" key="1">
    <source>
        <dbReference type="ARBA" id="ARBA00012513"/>
    </source>
</evidence>
<dbReference type="SUPFAM" id="SSF56112">
    <property type="entry name" value="Protein kinase-like (PK-like)"/>
    <property type="match status" value="1"/>
</dbReference>
<dbReference type="PROSITE" id="PS00107">
    <property type="entry name" value="PROTEIN_KINASE_ATP"/>
    <property type="match status" value="1"/>
</dbReference>
<dbReference type="NCBIfam" id="NF047558">
    <property type="entry name" value="TPR_END_plus"/>
    <property type="match status" value="1"/>
</dbReference>
<evidence type="ECO:0000256" key="7">
    <source>
        <dbReference type="PROSITE-ProRule" id="PRU00339"/>
    </source>
</evidence>
<accession>A0A6J4NL72</accession>
<keyword evidence="5 11" id="KW-0418">Kinase</keyword>
<feature type="binding site" evidence="8">
    <location>
        <position position="114"/>
    </location>
    <ligand>
        <name>ATP</name>
        <dbReference type="ChEBI" id="CHEBI:30616"/>
    </ligand>
</feature>
<dbReference type="PANTHER" id="PTHR43289:SF6">
    <property type="entry name" value="SERINE_THREONINE-PROTEIN KINASE NEKL-3"/>
    <property type="match status" value="1"/>
</dbReference>
<organism evidence="11">
    <name type="scientific">uncultured Pyrinomonadaceae bacterium</name>
    <dbReference type="NCBI Taxonomy" id="2283094"/>
    <lineage>
        <taxon>Bacteria</taxon>
        <taxon>Pseudomonadati</taxon>
        <taxon>Acidobacteriota</taxon>
        <taxon>Blastocatellia</taxon>
        <taxon>Blastocatellales</taxon>
        <taxon>Pyrinomonadaceae</taxon>
        <taxon>environmental samples</taxon>
    </lineage>
</organism>
<dbReference type="SMART" id="SM00028">
    <property type="entry name" value="TPR"/>
    <property type="match status" value="6"/>
</dbReference>